<feature type="coiled-coil region" evidence="1">
    <location>
        <begin position="36"/>
        <end position="77"/>
    </location>
</feature>
<keyword evidence="1" id="KW-0175">Coiled coil</keyword>
<sequence>MPPKWKYMILSVSFAAVVITGTVYGAGLKAQQEYKAEKKKVQEATLEEKVALLEQHKADLLRQKAKIEDKLAEVRARIKASAEGEDGGTADGSR</sequence>
<name>A0AAN7HEN6_9PEZI</name>
<evidence type="ECO:0000256" key="1">
    <source>
        <dbReference type="SAM" id="Coils"/>
    </source>
</evidence>
<evidence type="ECO:0000313" key="3">
    <source>
        <dbReference type="Proteomes" id="UP001303760"/>
    </source>
</evidence>
<gene>
    <name evidence="2" type="ORF">C8A03DRAFT_32848</name>
</gene>
<accession>A0AAN7HEN6</accession>
<reference evidence="2" key="2">
    <citation type="submission" date="2023-05" db="EMBL/GenBank/DDBJ databases">
        <authorList>
            <consortium name="Lawrence Berkeley National Laboratory"/>
            <person name="Steindorff A."/>
            <person name="Hensen N."/>
            <person name="Bonometti L."/>
            <person name="Westerberg I."/>
            <person name="Brannstrom I.O."/>
            <person name="Guillou S."/>
            <person name="Cros-Aarteil S."/>
            <person name="Calhoun S."/>
            <person name="Haridas S."/>
            <person name="Kuo A."/>
            <person name="Mondo S."/>
            <person name="Pangilinan J."/>
            <person name="Riley R."/>
            <person name="Labutti K."/>
            <person name="Andreopoulos B."/>
            <person name="Lipzen A."/>
            <person name="Chen C."/>
            <person name="Yanf M."/>
            <person name="Daum C."/>
            <person name="Ng V."/>
            <person name="Clum A."/>
            <person name="Ohm R."/>
            <person name="Martin F."/>
            <person name="Silar P."/>
            <person name="Natvig D."/>
            <person name="Lalanne C."/>
            <person name="Gautier V."/>
            <person name="Ament-Velasquez S.L."/>
            <person name="Kruys A."/>
            <person name="Hutchinson M.I."/>
            <person name="Powell A.J."/>
            <person name="Barry K."/>
            <person name="Miller A.N."/>
            <person name="Grigoriev I.V."/>
            <person name="Debuchy R."/>
            <person name="Gladieux P."/>
            <person name="Thoren M.H."/>
            <person name="Johannesson H."/>
        </authorList>
    </citation>
    <scope>NUCLEOTIDE SEQUENCE</scope>
    <source>
        <strain evidence="2">CBS 532.94</strain>
    </source>
</reference>
<dbReference type="Proteomes" id="UP001303760">
    <property type="component" value="Unassembled WGS sequence"/>
</dbReference>
<organism evidence="2 3">
    <name type="scientific">Achaetomium macrosporum</name>
    <dbReference type="NCBI Taxonomy" id="79813"/>
    <lineage>
        <taxon>Eukaryota</taxon>
        <taxon>Fungi</taxon>
        <taxon>Dikarya</taxon>
        <taxon>Ascomycota</taxon>
        <taxon>Pezizomycotina</taxon>
        <taxon>Sordariomycetes</taxon>
        <taxon>Sordariomycetidae</taxon>
        <taxon>Sordariales</taxon>
        <taxon>Chaetomiaceae</taxon>
        <taxon>Achaetomium</taxon>
    </lineage>
</organism>
<protein>
    <submittedName>
        <fullName evidence="2">Uncharacterized protein</fullName>
    </submittedName>
</protein>
<dbReference type="EMBL" id="MU860073">
    <property type="protein sequence ID" value="KAK4239105.1"/>
    <property type="molecule type" value="Genomic_DNA"/>
</dbReference>
<reference evidence="2" key="1">
    <citation type="journal article" date="2023" name="Mol. Phylogenet. Evol.">
        <title>Genome-scale phylogeny and comparative genomics of the fungal order Sordariales.</title>
        <authorList>
            <person name="Hensen N."/>
            <person name="Bonometti L."/>
            <person name="Westerberg I."/>
            <person name="Brannstrom I.O."/>
            <person name="Guillou S."/>
            <person name="Cros-Aarteil S."/>
            <person name="Calhoun S."/>
            <person name="Haridas S."/>
            <person name="Kuo A."/>
            <person name="Mondo S."/>
            <person name="Pangilinan J."/>
            <person name="Riley R."/>
            <person name="LaButti K."/>
            <person name="Andreopoulos B."/>
            <person name="Lipzen A."/>
            <person name="Chen C."/>
            <person name="Yan M."/>
            <person name="Daum C."/>
            <person name="Ng V."/>
            <person name="Clum A."/>
            <person name="Steindorff A."/>
            <person name="Ohm R.A."/>
            <person name="Martin F."/>
            <person name="Silar P."/>
            <person name="Natvig D.O."/>
            <person name="Lalanne C."/>
            <person name="Gautier V."/>
            <person name="Ament-Velasquez S.L."/>
            <person name="Kruys A."/>
            <person name="Hutchinson M.I."/>
            <person name="Powell A.J."/>
            <person name="Barry K."/>
            <person name="Miller A.N."/>
            <person name="Grigoriev I.V."/>
            <person name="Debuchy R."/>
            <person name="Gladieux P."/>
            <person name="Hiltunen Thoren M."/>
            <person name="Johannesson H."/>
        </authorList>
    </citation>
    <scope>NUCLEOTIDE SEQUENCE</scope>
    <source>
        <strain evidence="2">CBS 532.94</strain>
    </source>
</reference>
<dbReference type="AlphaFoldDB" id="A0AAN7HEN6"/>
<proteinExistence type="predicted"/>
<keyword evidence="3" id="KW-1185">Reference proteome</keyword>
<comment type="caution">
    <text evidence="2">The sequence shown here is derived from an EMBL/GenBank/DDBJ whole genome shotgun (WGS) entry which is preliminary data.</text>
</comment>
<evidence type="ECO:0000313" key="2">
    <source>
        <dbReference type="EMBL" id="KAK4239105.1"/>
    </source>
</evidence>